<comment type="caution">
    <text evidence="1">The sequence shown here is derived from an EMBL/GenBank/DDBJ whole genome shotgun (WGS) entry which is preliminary data.</text>
</comment>
<evidence type="ECO:0000313" key="2">
    <source>
        <dbReference type="Proteomes" id="UP001224781"/>
    </source>
</evidence>
<gene>
    <name evidence="1" type="ORF">QE408_000316</name>
</gene>
<dbReference type="InterPro" id="IPR027417">
    <property type="entry name" value="P-loop_NTPase"/>
</dbReference>
<proteinExistence type="predicted"/>
<protein>
    <submittedName>
        <fullName evidence="1">2-phosphoglycerate kinase</fullName>
    </submittedName>
</protein>
<dbReference type="Proteomes" id="UP001224781">
    <property type="component" value="Unassembled WGS sequence"/>
</dbReference>
<name>A0ABU0UE35_9HYPH</name>
<evidence type="ECO:0000313" key="1">
    <source>
        <dbReference type="EMBL" id="MDQ1183194.1"/>
    </source>
</evidence>
<dbReference type="EMBL" id="JAUTBL010000001">
    <property type="protein sequence ID" value="MDQ1183194.1"/>
    <property type="molecule type" value="Genomic_DNA"/>
</dbReference>
<accession>A0ABU0UE35</accession>
<dbReference type="GO" id="GO:0016301">
    <property type="term" value="F:kinase activity"/>
    <property type="evidence" value="ECO:0007669"/>
    <property type="project" value="UniProtKB-KW"/>
</dbReference>
<reference evidence="1 2" key="1">
    <citation type="submission" date="2023-07" db="EMBL/GenBank/DDBJ databases">
        <title>Functional and genomic diversity of the sorghum phyllosphere microbiome.</title>
        <authorList>
            <person name="Shade A."/>
        </authorList>
    </citation>
    <scope>NUCLEOTIDE SEQUENCE [LARGE SCALE GENOMIC DNA]</scope>
    <source>
        <strain evidence="1 2">SORGH_AS_1126</strain>
    </source>
</reference>
<dbReference type="SUPFAM" id="SSF52540">
    <property type="entry name" value="P-loop containing nucleoside triphosphate hydrolases"/>
    <property type="match status" value="1"/>
</dbReference>
<organism evidence="1 2">
    <name type="scientific">Agrobacterium larrymoorei</name>
    <dbReference type="NCBI Taxonomy" id="160699"/>
    <lineage>
        <taxon>Bacteria</taxon>
        <taxon>Pseudomonadati</taxon>
        <taxon>Pseudomonadota</taxon>
        <taxon>Alphaproteobacteria</taxon>
        <taxon>Hyphomicrobiales</taxon>
        <taxon>Rhizobiaceae</taxon>
        <taxon>Rhizobium/Agrobacterium group</taxon>
        <taxon>Agrobacterium</taxon>
    </lineage>
</organism>
<keyword evidence="1" id="KW-0418">Kinase</keyword>
<keyword evidence="1" id="KW-0808">Transferase</keyword>
<keyword evidence="2" id="KW-1185">Reference proteome</keyword>
<sequence length="191" mass="21495">MIARLFLIGGPSHAGKTTLAAAATNYLNCRCISTDSLAKHPGWPWRHAPEQPPPHVVEHYRDLGLDEMMQSVLAHYRSIWSPLVLPLIESGEHLVLEGSALLPELVAQLDMQRVQATWLVTVEGLLERRIKAESDYDCREPDARFLIDKFSQRAIAFNRFIDREVSRLSLPKIEIGHDIAVGELLSSLLLK</sequence>
<dbReference type="RefSeq" id="WP_306927964.1">
    <property type="nucleotide sequence ID" value="NZ_JAUTBL010000001.1"/>
</dbReference>
<dbReference type="Gene3D" id="3.40.50.300">
    <property type="entry name" value="P-loop containing nucleotide triphosphate hydrolases"/>
    <property type="match status" value="1"/>
</dbReference>